<keyword evidence="4" id="KW-1185">Reference proteome</keyword>
<proteinExistence type="predicted"/>
<dbReference type="EMBL" id="JAVRRJ010000001">
    <property type="protein sequence ID" value="KAK5091211.1"/>
    <property type="molecule type" value="Genomic_DNA"/>
</dbReference>
<keyword evidence="1" id="KW-0472">Membrane</keyword>
<evidence type="ECO:0000256" key="2">
    <source>
        <dbReference type="SAM" id="SignalP"/>
    </source>
</evidence>
<dbReference type="PANTHER" id="PTHR16861">
    <property type="entry name" value="GLYCOPROTEIN 38"/>
    <property type="match status" value="1"/>
</dbReference>
<name>A0AAN7TG30_9EURO</name>
<accession>A0AAN7TG30</accession>
<sequence length="389" mass="40858">MRLECLPPSLLALVATTLLQPVAGGLIPDLLRSLEDLQNFGKRCENPCGYYGQLCCASGEYCYTDTSGQAQCGAAGAATQVAATTVVGAGSWQYYTTTYVQTDLKTVTATFSSYISSVTQAATGISCSYAQGQSPCGNMCCNSGQYCQQAGMCVAVPGSSGYYSSLATVTVTNTATNTAGAPLRPTTNTVTTLTTTGTAASTVPYQTPVGTGGAVLTGPVAESSGGGLSGGAIAGIVIGVIAGIILLFLLCLCCCAKGLIDGFLGIFGLGPRRRRRREEVEVYEERHHHGGRTWYGAQRPETTVVNEKRKQSGLGGFGKAAVFLGGLAAILGLKRRKDHRDDKSSSGYSYYDSEYYTSSIRQQAEQEVADRGQDLGDKTLEKLLLYILL</sequence>
<keyword evidence="2" id="KW-0732">Signal</keyword>
<evidence type="ECO:0000313" key="4">
    <source>
        <dbReference type="Proteomes" id="UP001309876"/>
    </source>
</evidence>
<feature type="signal peptide" evidence="2">
    <location>
        <begin position="1"/>
        <end position="24"/>
    </location>
</feature>
<evidence type="ECO:0000313" key="3">
    <source>
        <dbReference type="EMBL" id="KAK5091211.1"/>
    </source>
</evidence>
<reference evidence="3 4" key="1">
    <citation type="submission" date="2023-08" db="EMBL/GenBank/DDBJ databases">
        <title>Black Yeasts Isolated from many extreme environments.</title>
        <authorList>
            <person name="Coleine C."/>
            <person name="Stajich J.E."/>
            <person name="Selbmann L."/>
        </authorList>
    </citation>
    <scope>NUCLEOTIDE SEQUENCE [LARGE SCALE GENOMIC DNA]</scope>
    <source>
        <strain evidence="3 4">CCFEE 5910</strain>
    </source>
</reference>
<comment type="caution">
    <text evidence="3">The sequence shown here is derived from an EMBL/GenBank/DDBJ whole genome shotgun (WGS) entry which is preliminary data.</text>
</comment>
<gene>
    <name evidence="3" type="ORF">LTR05_001391</name>
</gene>
<keyword evidence="1" id="KW-0812">Transmembrane</keyword>
<feature type="chain" id="PRO_5042963285" evidence="2">
    <location>
        <begin position="25"/>
        <end position="389"/>
    </location>
</feature>
<feature type="transmembrane region" description="Helical" evidence="1">
    <location>
        <begin position="236"/>
        <end position="269"/>
    </location>
</feature>
<organism evidence="3 4">
    <name type="scientific">Lithohypha guttulata</name>
    <dbReference type="NCBI Taxonomy" id="1690604"/>
    <lineage>
        <taxon>Eukaryota</taxon>
        <taxon>Fungi</taxon>
        <taxon>Dikarya</taxon>
        <taxon>Ascomycota</taxon>
        <taxon>Pezizomycotina</taxon>
        <taxon>Eurotiomycetes</taxon>
        <taxon>Chaetothyriomycetidae</taxon>
        <taxon>Chaetothyriales</taxon>
        <taxon>Trichomeriaceae</taxon>
        <taxon>Lithohypha</taxon>
    </lineage>
</organism>
<dbReference type="PANTHER" id="PTHR16861:SF10">
    <property type="entry name" value="MID2 DOMAIN-CONTAINING PROTEIN"/>
    <property type="match status" value="1"/>
</dbReference>
<dbReference type="Proteomes" id="UP001309876">
    <property type="component" value="Unassembled WGS sequence"/>
</dbReference>
<dbReference type="AlphaFoldDB" id="A0AAN7TG30"/>
<evidence type="ECO:0000256" key="1">
    <source>
        <dbReference type="SAM" id="Phobius"/>
    </source>
</evidence>
<keyword evidence="1" id="KW-1133">Transmembrane helix</keyword>
<protein>
    <submittedName>
        <fullName evidence="3">Uncharacterized protein</fullName>
    </submittedName>
</protein>